<feature type="region of interest" description="Disordered" evidence="1">
    <location>
        <begin position="272"/>
        <end position="318"/>
    </location>
</feature>
<feature type="compositionally biased region" description="Polar residues" evidence="1">
    <location>
        <begin position="309"/>
        <end position="318"/>
    </location>
</feature>
<sequence length="318" mass="35344">MEDYKCHKHCHSDSYSFGIPSGLRPPALYSKKKPTQPDTAASCFLHRPQRSPGISCLRKTQIWSSQILGLSRQPNDLEAPSIGHCRKVSIGDGDSGLALWEKQVCEVHKSDGDGDDIQMEELEERAMFPISHTKIKHSGGRTSILYEPHLSVIDVRLCKVLSSGVQIVRDAESPTTSYKDSMVKCEVTHPPIQLASCLIMLVNNQENVILVIVQFHRMPNQVVHTKSLFRKEDLFTGTCLLMSRTEFYDPYLPLCTHSRAVDVSTSGLLQFQASNPLPHPPLEPEGAGQPGDEDLGKREDDESIELFLTASSPPEQGE</sequence>
<name>A0A1A6GKI0_NEOLE</name>
<feature type="non-terminal residue" evidence="2">
    <location>
        <position position="318"/>
    </location>
</feature>
<protein>
    <submittedName>
        <fullName evidence="2">Uncharacterized protein</fullName>
    </submittedName>
</protein>
<organism evidence="2 3">
    <name type="scientific">Neotoma lepida</name>
    <name type="common">Desert woodrat</name>
    <dbReference type="NCBI Taxonomy" id="56216"/>
    <lineage>
        <taxon>Eukaryota</taxon>
        <taxon>Metazoa</taxon>
        <taxon>Chordata</taxon>
        <taxon>Craniata</taxon>
        <taxon>Vertebrata</taxon>
        <taxon>Euteleostomi</taxon>
        <taxon>Mammalia</taxon>
        <taxon>Eutheria</taxon>
        <taxon>Euarchontoglires</taxon>
        <taxon>Glires</taxon>
        <taxon>Rodentia</taxon>
        <taxon>Myomorpha</taxon>
        <taxon>Muroidea</taxon>
        <taxon>Cricetidae</taxon>
        <taxon>Neotominae</taxon>
        <taxon>Neotoma</taxon>
    </lineage>
</organism>
<dbReference type="EMBL" id="LZPO01087192">
    <property type="protein sequence ID" value="OBS66726.1"/>
    <property type="molecule type" value="Genomic_DNA"/>
</dbReference>
<dbReference type="Proteomes" id="UP000092124">
    <property type="component" value="Unassembled WGS sequence"/>
</dbReference>
<evidence type="ECO:0000313" key="3">
    <source>
        <dbReference type="Proteomes" id="UP000092124"/>
    </source>
</evidence>
<evidence type="ECO:0000256" key="1">
    <source>
        <dbReference type="SAM" id="MobiDB-lite"/>
    </source>
</evidence>
<evidence type="ECO:0000313" key="2">
    <source>
        <dbReference type="EMBL" id="OBS66726.1"/>
    </source>
</evidence>
<proteinExistence type="predicted"/>
<reference evidence="2 3" key="1">
    <citation type="submission" date="2016-06" db="EMBL/GenBank/DDBJ databases">
        <title>The Draft Genome Sequence and Annotation of the Desert Woodrat Neotoma lepida.</title>
        <authorList>
            <person name="Campbell M."/>
            <person name="Oakeson K.F."/>
            <person name="Yandell M."/>
            <person name="Halpert J.R."/>
            <person name="Dearing D."/>
        </authorList>
    </citation>
    <scope>NUCLEOTIDE SEQUENCE [LARGE SCALE GENOMIC DNA]</scope>
    <source>
        <strain evidence="2">417</strain>
        <tissue evidence="2">Liver</tissue>
    </source>
</reference>
<keyword evidence="3" id="KW-1185">Reference proteome</keyword>
<comment type="caution">
    <text evidence="2">The sequence shown here is derived from an EMBL/GenBank/DDBJ whole genome shotgun (WGS) entry which is preliminary data.</text>
</comment>
<gene>
    <name evidence="2" type="ORF">A6R68_04737</name>
</gene>
<accession>A0A1A6GKI0</accession>
<dbReference type="AlphaFoldDB" id="A0A1A6GKI0"/>